<evidence type="ECO:0000256" key="1">
    <source>
        <dbReference type="SAM" id="MobiDB-lite"/>
    </source>
</evidence>
<organism evidence="2 3">
    <name type="scientific">Pleuronectes platessa</name>
    <name type="common">European plaice</name>
    <dbReference type="NCBI Taxonomy" id="8262"/>
    <lineage>
        <taxon>Eukaryota</taxon>
        <taxon>Metazoa</taxon>
        <taxon>Chordata</taxon>
        <taxon>Craniata</taxon>
        <taxon>Vertebrata</taxon>
        <taxon>Euteleostomi</taxon>
        <taxon>Actinopterygii</taxon>
        <taxon>Neopterygii</taxon>
        <taxon>Teleostei</taxon>
        <taxon>Neoteleostei</taxon>
        <taxon>Acanthomorphata</taxon>
        <taxon>Carangaria</taxon>
        <taxon>Pleuronectiformes</taxon>
        <taxon>Pleuronectoidei</taxon>
        <taxon>Pleuronectidae</taxon>
        <taxon>Pleuronectes</taxon>
    </lineage>
</organism>
<dbReference type="Proteomes" id="UP001153269">
    <property type="component" value="Unassembled WGS sequence"/>
</dbReference>
<reference evidence="2" key="1">
    <citation type="submission" date="2020-03" db="EMBL/GenBank/DDBJ databases">
        <authorList>
            <person name="Weist P."/>
        </authorList>
    </citation>
    <scope>NUCLEOTIDE SEQUENCE</scope>
</reference>
<feature type="region of interest" description="Disordered" evidence="1">
    <location>
        <begin position="54"/>
        <end position="98"/>
    </location>
</feature>
<gene>
    <name evidence="2" type="ORF">PLEPLA_LOCUS45722</name>
</gene>
<feature type="compositionally biased region" description="Basic and acidic residues" evidence="1">
    <location>
        <begin position="78"/>
        <end position="87"/>
    </location>
</feature>
<protein>
    <submittedName>
        <fullName evidence="2">Uncharacterized protein</fullName>
    </submittedName>
</protein>
<comment type="caution">
    <text evidence="2">The sequence shown here is derived from an EMBL/GenBank/DDBJ whole genome shotgun (WGS) entry which is preliminary data.</text>
</comment>
<dbReference type="AlphaFoldDB" id="A0A9N7VVS1"/>
<evidence type="ECO:0000313" key="3">
    <source>
        <dbReference type="Proteomes" id="UP001153269"/>
    </source>
</evidence>
<keyword evidence="3" id="KW-1185">Reference proteome</keyword>
<proteinExistence type="predicted"/>
<sequence>MSRNGLVPSIQRLMAVEERLRRSTRTPSPFEQLSQQMDDILGDGGILKGVVQPGEGPPISHNASVLIGGGRSFSPRPSGEHRQRADRAMGSMMRQSQS</sequence>
<name>A0A9N7VVS1_PLEPL</name>
<evidence type="ECO:0000313" key="2">
    <source>
        <dbReference type="EMBL" id="CAB1457894.1"/>
    </source>
</evidence>
<accession>A0A9N7VVS1</accession>
<dbReference type="EMBL" id="CADEAL010004363">
    <property type="protein sequence ID" value="CAB1457894.1"/>
    <property type="molecule type" value="Genomic_DNA"/>
</dbReference>